<dbReference type="Proteomes" id="UP000547058">
    <property type="component" value="Unassembled WGS sequence"/>
</dbReference>
<gene>
    <name evidence="1" type="ORF">H4O11_01465</name>
</gene>
<dbReference type="EMBL" id="JACGXS010000001">
    <property type="protein sequence ID" value="MBA8680475.1"/>
    <property type="molecule type" value="Genomic_DNA"/>
</dbReference>
<evidence type="ECO:0000313" key="1">
    <source>
        <dbReference type="EMBL" id="MBA8680475.1"/>
    </source>
</evidence>
<proteinExistence type="predicted"/>
<dbReference type="AlphaFoldDB" id="A0A7W3FJ94"/>
<reference evidence="1 2" key="1">
    <citation type="submission" date="2020-08" db="EMBL/GenBank/DDBJ databases">
        <title>Stenotrophomonas tumulicola JCM 30961.</title>
        <authorList>
            <person name="Deng Y."/>
        </authorList>
    </citation>
    <scope>NUCLEOTIDE SEQUENCE [LARGE SCALE GENOMIC DNA]</scope>
    <source>
        <strain evidence="1 2">JCM 30961</strain>
    </source>
</reference>
<evidence type="ECO:0000313" key="2">
    <source>
        <dbReference type="Proteomes" id="UP000547058"/>
    </source>
</evidence>
<protein>
    <submittedName>
        <fullName evidence="1">Uncharacterized protein</fullName>
    </submittedName>
</protein>
<comment type="caution">
    <text evidence="1">The sequence shown here is derived from an EMBL/GenBank/DDBJ whole genome shotgun (WGS) entry which is preliminary data.</text>
</comment>
<accession>A0A7W3FJ94</accession>
<organism evidence="1 2">
    <name type="scientific">Stenotrophomonas tumulicola</name>
    <dbReference type="NCBI Taxonomy" id="1685415"/>
    <lineage>
        <taxon>Bacteria</taxon>
        <taxon>Pseudomonadati</taxon>
        <taxon>Pseudomonadota</taxon>
        <taxon>Gammaproteobacteria</taxon>
        <taxon>Lysobacterales</taxon>
        <taxon>Lysobacteraceae</taxon>
        <taxon>Stenotrophomonas</taxon>
    </lineage>
</organism>
<keyword evidence="2" id="KW-1185">Reference proteome</keyword>
<dbReference type="RefSeq" id="WP_182337663.1">
    <property type="nucleotide sequence ID" value="NZ_JACGXS010000001.1"/>
</dbReference>
<sequence length="71" mass="7824">MSDAPLIYRTMRCSIPEGGEVVLHVPEHIGVDSLGMAAECIDLQIRIFKRHAEMIAAHGAPQTDENQEVQP</sequence>
<name>A0A7W3FJ94_9GAMM</name>